<proteinExistence type="predicted"/>
<evidence type="ECO:0000313" key="2">
    <source>
        <dbReference type="EMBL" id="POW13617.1"/>
    </source>
</evidence>
<dbReference type="Proteomes" id="UP000239156">
    <property type="component" value="Unassembled WGS sequence"/>
</dbReference>
<dbReference type="Gene3D" id="3.40.50.1000">
    <property type="entry name" value="HAD superfamily/HAD-like"/>
    <property type="match status" value="1"/>
</dbReference>
<dbReference type="InterPro" id="IPR036412">
    <property type="entry name" value="HAD-like_sf"/>
</dbReference>
<dbReference type="InterPro" id="IPR023214">
    <property type="entry name" value="HAD_sf"/>
</dbReference>
<organism evidence="2 3">
    <name type="scientific">Puccinia striiformis</name>
    <dbReference type="NCBI Taxonomy" id="27350"/>
    <lineage>
        <taxon>Eukaryota</taxon>
        <taxon>Fungi</taxon>
        <taxon>Dikarya</taxon>
        <taxon>Basidiomycota</taxon>
        <taxon>Pucciniomycotina</taxon>
        <taxon>Pucciniomycetes</taxon>
        <taxon>Pucciniales</taxon>
        <taxon>Pucciniaceae</taxon>
        <taxon>Puccinia</taxon>
    </lineage>
</organism>
<keyword evidence="1" id="KW-0732">Signal</keyword>
<feature type="chain" id="PRO_5015770772" description="Trehalose-phosphatase" evidence="1">
    <location>
        <begin position="17"/>
        <end position="393"/>
    </location>
</feature>
<dbReference type="EMBL" id="PKSL01000023">
    <property type="protein sequence ID" value="POW13617.1"/>
    <property type="molecule type" value="Genomic_DNA"/>
</dbReference>
<keyword evidence="3" id="KW-1185">Reference proteome</keyword>
<dbReference type="SUPFAM" id="SSF56784">
    <property type="entry name" value="HAD-like"/>
    <property type="match status" value="1"/>
</dbReference>
<dbReference type="GO" id="GO:0005992">
    <property type="term" value="P:trehalose biosynthetic process"/>
    <property type="evidence" value="ECO:0007669"/>
    <property type="project" value="InterPro"/>
</dbReference>
<evidence type="ECO:0000313" key="3">
    <source>
        <dbReference type="Proteomes" id="UP000239156"/>
    </source>
</evidence>
<gene>
    <name evidence="2" type="ORF">PSTT_03553</name>
</gene>
<feature type="non-terminal residue" evidence="2">
    <location>
        <position position="393"/>
    </location>
</feature>
<dbReference type="InterPro" id="IPR003337">
    <property type="entry name" value="Trehalose_PPase"/>
</dbReference>
<comment type="caution">
    <text evidence="2">The sequence shown here is derived from an EMBL/GenBank/DDBJ whole genome shotgun (WGS) entry which is preliminary data.</text>
</comment>
<dbReference type="VEuPathDB" id="FungiDB:PSTT_03553"/>
<sequence>ALKLVHVSLVVYLAVSAPSKRVSVNHLLYGARRLQIAGPLLRQQGASKSQLLTRSAFSIMVQAKLSLFVMLGALCSFVCSQDFKLMRDIERGPLVAQKYAESLPNKVGDLDKFTPHITLTAHQHGGRILWLFDNNGCLKDLKWKQNFDWSRIYGLLAELCKDPRNEVWVTSGTNMENVEELYGHIEGLHLAAEHSVITKKAEGPNSIERHEAIQPDVPEIKPLREAAREIYLDPDNPLDNPLKIREFEKLQYTFVMTHKVIVGDIPAEDVKKIERMHERLFKLTEEKRFADYDLLQQPDLGHLEFKHRKADKAHLPLDLLAGEHDYALAISVGDKLIDEGMHTVVHNAGFPTVVVSTDKTQKTHAQYRLDNHEEVYDMIEKFIELRKGPPPSE</sequence>
<protein>
    <recommendedName>
        <fullName evidence="4">Trehalose-phosphatase</fullName>
    </recommendedName>
</protein>
<accession>A0A2S4VVY4</accession>
<evidence type="ECO:0008006" key="4">
    <source>
        <dbReference type="Google" id="ProtNLM"/>
    </source>
</evidence>
<name>A0A2S4VVY4_9BASI</name>
<evidence type="ECO:0000256" key="1">
    <source>
        <dbReference type="SAM" id="SignalP"/>
    </source>
</evidence>
<feature type="signal peptide" evidence="1">
    <location>
        <begin position="1"/>
        <end position="16"/>
    </location>
</feature>
<feature type="non-terminal residue" evidence="2">
    <location>
        <position position="1"/>
    </location>
</feature>
<dbReference type="AlphaFoldDB" id="A0A2S4VVY4"/>
<dbReference type="Pfam" id="PF02358">
    <property type="entry name" value="Trehalose_PPase"/>
    <property type="match status" value="1"/>
</dbReference>
<reference evidence="2" key="1">
    <citation type="submission" date="2017-12" db="EMBL/GenBank/DDBJ databases">
        <title>Gene loss provides genomic basis for host adaptation in cereal stripe rust fungi.</title>
        <authorList>
            <person name="Xia C."/>
        </authorList>
    </citation>
    <scope>NUCLEOTIDE SEQUENCE [LARGE SCALE GENOMIC DNA]</scope>
    <source>
        <strain evidence="2">93-210</strain>
    </source>
</reference>